<evidence type="ECO:0000256" key="4">
    <source>
        <dbReference type="ARBA" id="ARBA00022989"/>
    </source>
</evidence>
<evidence type="ECO:0000256" key="2">
    <source>
        <dbReference type="ARBA" id="ARBA00022475"/>
    </source>
</evidence>
<dbReference type="InterPro" id="IPR004869">
    <property type="entry name" value="MMPL_dom"/>
</dbReference>
<feature type="transmembrane region" description="Helical" evidence="7">
    <location>
        <begin position="326"/>
        <end position="345"/>
    </location>
</feature>
<evidence type="ECO:0000256" key="1">
    <source>
        <dbReference type="ARBA" id="ARBA00004651"/>
    </source>
</evidence>
<evidence type="ECO:0000313" key="9">
    <source>
        <dbReference type="EMBL" id="GAA2082688.1"/>
    </source>
</evidence>
<feature type="transmembrane region" description="Helical" evidence="7">
    <location>
        <begin position="634"/>
        <end position="655"/>
    </location>
</feature>
<evidence type="ECO:0000256" key="3">
    <source>
        <dbReference type="ARBA" id="ARBA00022692"/>
    </source>
</evidence>
<comment type="caution">
    <text evidence="9">The sequence shown here is derived from an EMBL/GenBank/DDBJ whole genome shotgun (WGS) entry which is preliminary data.</text>
</comment>
<dbReference type="EMBL" id="BAAAPY010000009">
    <property type="protein sequence ID" value="GAA2082688.1"/>
    <property type="molecule type" value="Genomic_DNA"/>
</dbReference>
<proteinExistence type="predicted"/>
<accession>A0ABN2W3K6</accession>
<keyword evidence="2" id="KW-1003">Cell membrane</keyword>
<reference evidence="9 10" key="1">
    <citation type="journal article" date="2019" name="Int. J. Syst. Evol. Microbiol.">
        <title>The Global Catalogue of Microorganisms (GCM) 10K type strain sequencing project: providing services to taxonomists for standard genome sequencing and annotation.</title>
        <authorList>
            <consortium name="The Broad Institute Genomics Platform"/>
            <consortium name="The Broad Institute Genome Sequencing Center for Infectious Disease"/>
            <person name="Wu L."/>
            <person name="Ma J."/>
        </authorList>
    </citation>
    <scope>NUCLEOTIDE SEQUENCE [LARGE SCALE GENOMIC DNA]</scope>
    <source>
        <strain evidence="9 10">JCM 15749</strain>
    </source>
</reference>
<feature type="coiled-coil region" evidence="6">
    <location>
        <begin position="136"/>
        <end position="197"/>
    </location>
</feature>
<feature type="transmembrane region" description="Helical" evidence="7">
    <location>
        <begin position="267"/>
        <end position="287"/>
    </location>
</feature>
<feature type="domain" description="Membrane transport protein MMPL" evidence="8">
    <location>
        <begin position="143"/>
        <end position="435"/>
    </location>
</feature>
<evidence type="ECO:0000256" key="6">
    <source>
        <dbReference type="SAM" id="Coils"/>
    </source>
</evidence>
<keyword evidence="4 7" id="KW-1133">Transmembrane helix</keyword>
<dbReference type="SUPFAM" id="SSF82866">
    <property type="entry name" value="Multidrug efflux transporter AcrB transmembrane domain"/>
    <property type="match status" value="2"/>
</dbReference>
<evidence type="ECO:0000259" key="8">
    <source>
        <dbReference type="Pfam" id="PF03176"/>
    </source>
</evidence>
<feature type="transmembrane region" description="Helical" evidence="7">
    <location>
        <begin position="445"/>
        <end position="470"/>
    </location>
</feature>
<keyword evidence="6" id="KW-0175">Coiled coil</keyword>
<keyword evidence="3 7" id="KW-0812">Transmembrane</keyword>
<feature type="transmembrane region" description="Helical" evidence="7">
    <location>
        <begin position="720"/>
        <end position="743"/>
    </location>
</feature>
<dbReference type="Pfam" id="PF03176">
    <property type="entry name" value="MMPL"/>
    <property type="match status" value="2"/>
</dbReference>
<feature type="domain" description="Membrane transport protein MMPL" evidence="8">
    <location>
        <begin position="527"/>
        <end position="782"/>
    </location>
</feature>
<feature type="transmembrane region" description="Helical" evidence="7">
    <location>
        <begin position="749"/>
        <end position="769"/>
    </location>
</feature>
<keyword evidence="5 7" id="KW-0472">Membrane</keyword>
<feature type="transmembrane region" description="Helical" evidence="7">
    <location>
        <begin position="608"/>
        <end position="627"/>
    </location>
</feature>
<dbReference type="InterPro" id="IPR050545">
    <property type="entry name" value="Mycobact_MmpL"/>
</dbReference>
<dbReference type="Gene3D" id="1.20.1640.10">
    <property type="entry name" value="Multidrug efflux transporter AcrB transmembrane domain"/>
    <property type="match status" value="2"/>
</dbReference>
<evidence type="ECO:0000313" key="10">
    <source>
        <dbReference type="Proteomes" id="UP001501480"/>
    </source>
</evidence>
<dbReference type="RefSeq" id="WP_344329088.1">
    <property type="nucleotide sequence ID" value="NZ_BAAAPY010000009.1"/>
</dbReference>
<keyword evidence="10" id="KW-1185">Reference proteome</keyword>
<feature type="transmembrane region" description="Helical" evidence="7">
    <location>
        <begin position="675"/>
        <end position="699"/>
    </location>
</feature>
<organism evidence="9 10">
    <name type="scientific">Aeromicrobium halocynthiae</name>
    <dbReference type="NCBI Taxonomy" id="560557"/>
    <lineage>
        <taxon>Bacteria</taxon>
        <taxon>Bacillati</taxon>
        <taxon>Actinomycetota</taxon>
        <taxon>Actinomycetes</taxon>
        <taxon>Propionibacteriales</taxon>
        <taxon>Nocardioidaceae</taxon>
        <taxon>Aeromicrobium</taxon>
    </lineage>
</organism>
<feature type="transmembrane region" description="Helical" evidence="7">
    <location>
        <begin position="357"/>
        <end position="385"/>
    </location>
</feature>
<dbReference type="Proteomes" id="UP001501480">
    <property type="component" value="Unassembled WGS sequence"/>
</dbReference>
<feature type="transmembrane region" description="Helical" evidence="7">
    <location>
        <begin position="294"/>
        <end position="314"/>
    </location>
</feature>
<name>A0ABN2W3K6_9ACTN</name>
<evidence type="ECO:0000256" key="7">
    <source>
        <dbReference type="SAM" id="Phobius"/>
    </source>
</evidence>
<gene>
    <name evidence="9" type="ORF">GCM10009821_24520</name>
</gene>
<dbReference type="PANTHER" id="PTHR33406">
    <property type="entry name" value="MEMBRANE PROTEIN MJ1562-RELATED"/>
    <property type="match status" value="1"/>
</dbReference>
<sequence>MARLLFRIGQSAARRARWVVFAWIAIAALAVGAFATLGGTLATTFSVPGTETSRVADRIADELGQTAGATGTVVFSSDAPLTDAQQGEIAALNERVADLDGVDTVVDPFATEAQRTAQAQELREGRSALEEGRVQADAGAEQLADARAQLEAALEQAQQAGPQAAAPLQEQLAQLEAQEEELEAGRAEIEAQESQLEAGETLLEASSGIRTVSEDGTAALATVVFEQDIFSLPEEVRTDVVALLEDASVQGVTIDWSNELAATTEGLVGPAEIIGVAVAAIALLIMFRAVLPAVVPLVSSLVGVATSVTGALAFSGVVEMSSVTPILGLMLGLAVGIDYSLFILNRHRRHRREGMDALTSIGLANGTAGNAVVFAGSTVIIALLALNVTGISFLGVMGTVGAVSVLVAVLAAVTLTPALAMLVGDRILGRGASRRTTGASTPARAMKGSTALVGAVVGVAALLVIAIPALDMRLGLPDGSSEPQDSTAYRAYSLTAEEFGIGLTSPLVVAAELTGPVDESAVPAAQARIAEDLLANPRVSAVAPAGVSPDRDFLVLQVVPTDGPSAEATEQLVDDLRATASDDLVEEVGVAGATSGNIDISEILSDALPVYLAVVIGLSLVILVVVFRSIAVPLIATAGFVLSLLAAFGAMVAIYQWGWLSSVFGVNEPGPLLSFAPILIMGILFGLAMDYQLFLVSGMREAWVHGTPAREAVVEGRRNGIVVVTVAAIIMISVFGGFVFSHLTVARPLGFGLAAGVLFDAFVVRMVIVPSLMHVLGERAWWLPGWLDRLLPDVDVEGAALERDVPAPATA</sequence>
<protein>
    <submittedName>
        <fullName evidence="9">MMPL family transporter</fullName>
    </submittedName>
</protein>
<evidence type="ECO:0000256" key="5">
    <source>
        <dbReference type="ARBA" id="ARBA00023136"/>
    </source>
</evidence>
<feature type="transmembrane region" description="Helical" evidence="7">
    <location>
        <begin position="391"/>
        <end position="424"/>
    </location>
</feature>
<dbReference type="PANTHER" id="PTHR33406:SF13">
    <property type="entry name" value="MEMBRANE PROTEIN YDFJ"/>
    <property type="match status" value="1"/>
</dbReference>
<comment type="subcellular location">
    <subcellularLocation>
        <location evidence="1">Cell membrane</location>
        <topology evidence="1">Multi-pass membrane protein</topology>
    </subcellularLocation>
</comment>